<reference evidence="3" key="1">
    <citation type="submission" date="2020-07" db="EMBL/GenBank/DDBJ databases">
        <authorList>
            <person name="Lin J."/>
        </authorList>
    </citation>
    <scope>NUCLEOTIDE SEQUENCE</scope>
</reference>
<feature type="region of interest" description="Disordered" evidence="2">
    <location>
        <begin position="182"/>
        <end position="210"/>
    </location>
</feature>
<evidence type="ECO:0000313" key="3">
    <source>
        <dbReference type="EMBL" id="CAD1834654.1"/>
    </source>
</evidence>
<dbReference type="EMBL" id="LR862152">
    <property type="protein sequence ID" value="CAD1834654.1"/>
    <property type="molecule type" value="Genomic_DNA"/>
</dbReference>
<name>A0A6V7PUV5_ANACO</name>
<organism evidence="3">
    <name type="scientific">Ananas comosus var. bracteatus</name>
    <name type="common">red pineapple</name>
    <dbReference type="NCBI Taxonomy" id="296719"/>
    <lineage>
        <taxon>Eukaryota</taxon>
        <taxon>Viridiplantae</taxon>
        <taxon>Streptophyta</taxon>
        <taxon>Embryophyta</taxon>
        <taxon>Tracheophyta</taxon>
        <taxon>Spermatophyta</taxon>
        <taxon>Magnoliopsida</taxon>
        <taxon>Liliopsida</taxon>
        <taxon>Poales</taxon>
        <taxon>Bromeliaceae</taxon>
        <taxon>Bromelioideae</taxon>
        <taxon>Ananas</taxon>
    </lineage>
</organism>
<accession>A0A6V7PUV5</accession>
<protein>
    <submittedName>
        <fullName evidence="3">Uncharacterized protein</fullName>
    </submittedName>
</protein>
<sequence>MLKPGSDSQVPGDVRLISLARHPDPSSAETHLTLPAVAVLFSRFKTWIILQFYIVVPSLQKKNIGDLAPLYHEVAQKSPSRNDLLSLLIKEKRTLLHCHGLGPIPDEFRKSKTTRADYIRMLSETKKKAEEEKRVMQEELADMKQKYEDMHNEMMTMKALVESIGKKPQILGEGISCIPQGHKLSGTALPHDGSPPNNGASSSHSSYEAPPTQVYRVKTILPRKVQVVSNIVVKCK</sequence>
<keyword evidence="1" id="KW-0175">Coiled coil</keyword>
<evidence type="ECO:0000256" key="2">
    <source>
        <dbReference type="SAM" id="MobiDB-lite"/>
    </source>
</evidence>
<dbReference type="AlphaFoldDB" id="A0A6V7PUV5"/>
<evidence type="ECO:0000256" key="1">
    <source>
        <dbReference type="SAM" id="Coils"/>
    </source>
</evidence>
<feature type="compositionally biased region" description="Polar residues" evidence="2">
    <location>
        <begin position="195"/>
        <end position="206"/>
    </location>
</feature>
<feature type="coiled-coil region" evidence="1">
    <location>
        <begin position="119"/>
        <end position="160"/>
    </location>
</feature>
<gene>
    <name evidence="3" type="ORF">CB5_LOCUS17865</name>
</gene>
<proteinExistence type="predicted"/>